<feature type="domain" description="HTH tetR-type" evidence="5">
    <location>
        <begin position="10"/>
        <end position="70"/>
    </location>
</feature>
<dbReference type="InterPro" id="IPR025996">
    <property type="entry name" value="MT1864/Rv1816-like_C"/>
</dbReference>
<organism evidence="6 7">
    <name type="scientific">Croceicoccus marinus</name>
    <dbReference type="NCBI Taxonomy" id="450378"/>
    <lineage>
        <taxon>Bacteria</taxon>
        <taxon>Pseudomonadati</taxon>
        <taxon>Pseudomonadota</taxon>
        <taxon>Alphaproteobacteria</taxon>
        <taxon>Sphingomonadales</taxon>
        <taxon>Erythrobacteraceae</taxon>
        <taxon>Croceicoccus</taxon>
    </lineage>
</organism>
<dbReference type="PANTHER" id="PTHR30055:SF234">
    <property type="entry name" value="HTH-TYPE TRANSCRIPTIONAL REGULATOR BETI"/>
    <property type="match status" value="1"/>
</dbReference>
<keyword evidence="3" id="KW-0804">Transcription</keyword>
<keyword evidence="7" id="KW-1185">Reference proteome</keyword>
<proteinExistence type="predicted"/>
<evidence type="ECO:0000256" key="2">
    <source>
        <dbReference type="ARBA" id="ARBA00023125"/>
    </source>
</evidence>
<dbReference type="InterPro" id="IPR050109">
    <property type="entry name" value="HTH-type_TetR-like_transc_reg"/>
</dbReference>
<sequence>MGRRSDHTREELHELLLSLGHDLLAQTGLARFSGREVAKQAGYSVGTIYNVFGSLDHLIAAINSRTFALWADQLRARLDAGERDRIGALVAGYFAFAQENPHLWSAIYEHHLPADFTLPDADTAQREALTRIVEGEVRAALPADTPAAIPRLTRSLIAVVHGHCSLAVTGSFALMGVDDPLDCALARVREVLGAHGYAPR</sequence>
<evidence type="ECO:0000313" key="7">
    <source>
        <dbReference type="Proteomes" id="UP000195807"/>
    </source>
</evidence>
<evidence type="ECO:0000259" key="5">
    <source>
        <dbReference type="PROSITE" id="PS50977"/>
    </source>
</evidence>
<keyword evidence="1" id="KW-0805">Transcription regulation</keyword>
<dbReference type="InterPro" id="IPR036271">
    <property type="entry name" value="Tet_transcr_reg_TetR-rel_C_sf"/>
</dbReference>
<keyword evidence="2 4" id="KW-0238">DNA-binding</keyword>
<dbReference type="GO" id="GO:0003700">
    <property type="term" value="F:DNA-binding transcription factor activity"/>
    <property type="evidence" value="ECO:0007669"/>
    <property type="project" value="TreeGrafter"/>
</dbReference>
<evidence type="ECO:0000313" key="6">
    <source>
        <dbReference type="EMBL" id="ARU17369.1"/>
    </source>
</evidence>
<evidence type="ECO:0000256" key="3">
    <source>
        <dbReference type="ARBA" id="ARBA00023163"/>
    </source>
</evidence>
<dbReference type="Pfam" id="PF00440">
    <property type="entry name" value="TetR_N"/>
    <property type="match status" value="1"/>
</dbReference>
<dbReference type="AlphaFoldDB" id="A0A1Z1FEX4"/>
<evidence type="ECO:0000256" key="4">
    <source>
        <dbReference type="PROSITE-ProRule" id="PRU00335"/>
    </source>
</evidence>
<feature type="DNA-binding region" description="H-T-H motif" evidence="4">
    <location>
        <begin position="33"/>
        <end position="52"/>
    </location>
</feature>
<dbReference type="SUPFAM" id="SSF46689">
    <property type="entry name" value="Homeodomain-like"/>
    <property type="match status" value="1"/>
</dbReference>
<dbReference type="Pfam" id="PF13305">
    <property type="entry name" value="TetR_C_33"/>
    <property type="match status" value="1"/>
</dbReference>
<dbReference type="EMBL" id="CP019602">
    <property type="protein sequence ID" value="ARU17369.1"/>
    <property type="molecule type" value="Genomic_DNA"/>
</dbReference>
<gene>
    <name evidence="6" type="ORF">A9D14_08625</name>
</gene>
<dbReference type="SUPFAM" id="SSF48498">
    <property type="entry name" value="Tetracyclin repressor-like, C-terminal domain"/>
    <property type="match status" value="1"/>
</dbReference>
<dbReference type="InterPro" id="IPR009057">
    <property type="entry name" value="Homeodomain-like_sf"/>
</dbReference>
<dbReference type="PROSITE" id="PS50977">
    <property type="entry name" value="HTH_TETR_2"/>
    <property type="match status" value="1"/>
</dbReference>
<dbReference type="Gene3D" id="1.10.357.10">
    <property type="entry name" value="Tetracycline Repressor, domain 2"/>
    <property type="match status" value="1"/>
</dbReference>
<protein>
    <submittedName>
        <fullName evidence="6">TetR family transcriptional regulator</fullName>
    </submittedName>
</protein>
<dbReference type="PANTHER" id="PTHR30055">
    <property type="entry name" value="HTH-TYPE TRANSCRIPTIONAL REGULATOR RUTR"/>
    <property type="match status" value="1"/>
</dbReference>
<name>A0A1Z1FEX4_9SPHN</name>
<dbReference type="KEGG" id="cman:A9D14_08625"/>
<dbReference type="GO" id="GO:0000976">
    <property type="term" value="F:transcription cis-regulatory region binding"/>
    <property type="evidence" value="ECO:0007669"/>
    <property type="project" value="TreeGrafter"/>
</dbReference>
<accession>A0A1Z1FEX4</accession>
<evidence type="ECO:0000256" key="1">
    <source>
        <dbReference type="ARBA" id="ARBA00023015"/>
    </source>
</evidence>
<dbReference type="InterPro" id="IPR001647">
    <property type="entry name" value="HTH_TetR"/>
</dbReference>
<dbReference type="OrthoDB" id="7223515at2"/>
<dbReference type="Proteomes" id="UP000195807">
    <property type="component" value="Chromosome"/>
</dbReference>
<reference evidence="6 7" key="1">
    <citation type="submission" date="2017-01" db="EMBL/GenBank/DDBJ databases">
        <title>Complete genome sequence of esterase-producing bacterium Croceicoccus marinus E4A9.</title>
        <authorList>
            <person name="Wu Y.-H."/>
            <person name="Cheng H."/>
            <person name="Xu L."/>
            <person name="Huo Y.-Y."/>
            <person name="Wang C.-S."/>
            <person name="Xu X.-W."/>
        </authorList>
    </citation>
    <scope>NUCLEOTIDE SEQUENCE [LARGE SCALE GENOMIC DNA]</scope>
    <source>
        <strain evidence="6 7">E4A9</strain>
    </source>
</reference>